<dbReference type="InterPro" id="IPR024079">
    <property type="entry name" value="MetalloPept_cat_dom_sf"/>
</dbReference>
<feature type="region of interest" description="Disordered" evidence="1">
    <location>
        <begin position="1"/>
        <end position="261"/>
    </location>
</feature>
<dbReference type="EMBL" id="JARKHS020026089">
    <property type="protein sequence ID" value="KAK8766694.1"/>
    <property type="molecule type" value="Genomic_DNA"/>
</dbReference>
<dbReference type="GO" id="GO:0004222">
    <property type="term" value="F:metalloendopeptidase activity"/>
    <property type="evidence" value="ECO:0007669"/>
    <property type="project" value="InterPro"/>
</dbReference>
<dbReference type="Gene3D" id="3.40.390.10">
    <property type="entry name" value="Collagenase (Catalytic Domain)"/>
    <property type="match status" value="1"/>
</dbReference>
<dbReference type="Gene3D" id="1.10.1380.10">
    <property type="entry name" value="Neutral endopeptidase , domain2"/>
    <property type="match status" value="1"/>
</dbReference>
<feature type="compositionally biased region" description="Basic and acidic residues" evidence="1">
    <location>
        <begin position="138"/>
        <end position="158"/>
    </location>
</feature>
<dbReference type="Proteomes" id="UP001321473">
    <property type="component" value="Unassembled WGS sequence"/>
</dbReference>
<feature type="compositionally biased region" description="Pro residues" evidence="1">
    <location>
        <begin position="304"/>
        <end position="313"/>
    </location>
</feature>
<feature type="compositionally biased region" description="Basic and acidic residues" evidence="1">
    <location>
        <begin position="22"/>
        <end position="31"/>
    </location>
</feature>
<feature type="compositionally biased region" description="Polar residues" evidence="1">
    <location>
        <begin position="227"/>
        <end position="239"/>
    </location>
</feature>
<dbReference type="PANTHER" id="PTHR11733">
    <property type="entry name" value="ZINC METALLOPROTEASE FAMILY M13 NEPRILYSIN-RELATED"/>
    <property type="match status" value="1"/>
</dbReference>
<feature type="compositionally biased region" description="Low complexity" evidence="1">
    <location>
        <begin position="58"/>
        <end position="72"/>
    </location>
</feature>
<name>A0AAQ4DW54_AMBAM</name>
<sequence>MEQRAETAVPDGGPAQTPPDQPQHDDEKAPVEDLAAVTVTGARQMPSLPEDTTGPQRSTQTIRGTRTLTGTPRRSRPIVAYIRNRPEPDRSGGQGPEVTGAGRQDSSRERVRERAPSSDFDFPSELPLLNLSSAWQRQESRRGTQHGRDDDGTNRDESGTTSSSSSSLEAPSALQGKLQGHNRDSAATGIVREEVGQVQSSLASKPAVDVMTSVQPNAPAQPPPANTSDAGRTAQQEGTRPTYKRALAASSPRRVSYGQRSVEPLAPSTLGRRVHSHHATFTSARAFRASSSQGKRHAVGNRTPVPPPLPAPSPSSSSESVLKFASSRERRRALSPTRDQLRNLYNTLMVQEHPPKREGLSRAAFRKKFFLPKGIEMPLVPPPALHQRAIGSGTSMGAIRPPEKGALPRDTDQDDIVVSRVKRACLATVAVVVVTVTVVAFFHLFRVTSSLQPRQLVCVTDDCRLHALFLDYNINNTFSPCKDFDSHICSTWTPSQTYAELGATALGEVAVNWVGNFLPLLRRSAGMIKIAEKPLQMYEACMKERDDATAADGTLFMAFLKELNLVWPDRSGNGTNALGLLINMAFNWQMTFWLSFRVRMVSPRHGKCFIAAGDPDVLLLFAMNHRYVTQRDSYVEYWMSHYTALYGNTSAPHTAQITASAIEQTDIIAVLTDIRKKKRRLAMALPLDKIASLKGRITSSHWLEHLREYLPKEQFLPSGDQVIGDSVLLEAIGLLFNKYSDEQLVYHLSWQFIQLYFLVLERTPLQIVHWGKTYSSAYVPVYCTLYVEELYRPLLSAVHAKMAIAPSDTSRLNTALGGLVEKLVWTINSSQLDPGAKRAALAVYQSMEIQIWPPGKYFKDEEAEKAYSCYPEERDSFVQHWIESHRCLQRTVATAFHRETTGMHRLLSSSPVTYDPIGNELAVAASALAHPLYYPHGTPAMFYGGLGFLFVAEALKALDRDALAVLSNASAAALSNSTSASNTELGCFTVQENDTRATYFAALNIAYSAFVEDEANEVQERRRPISKTHSEESVFFLTVCRMMCQAPTLRQAGTVDCDTLFRRSPDFSSAFSCPSGSVMNPTKQCLHF</sequence>
<accession>A0AAQ4DW54</accession>
<dbReference type="SUPFAM" id="SSF55486">
    <property type="entry name" value="Metalloproteases ('zincins'), catalytic domain"/>
    <property type="match status" value="1"/>
</dbReference>
<dbReference type="PANTHER" id="PTHR11733:SF241">
    <property type="entry name" value="GH26575P-RELATED"/>
    <property type="match status" value="1"/>
</dbReference>
<comment type="caution">
    <text evidence="2">The sequence shown here is derived from an EMBL/GenBank/DDBJ whole genome shotgun (WGS) entry which is preliminary data.</text>
</comment>
<dbReference type="InterPro" id="IPR000718">
    <property type="entry name" value="Peptidase_M13"/>
</dbReference>
<gene>
    <name evidence="2" type="ORF">V5799_006524</name>
</gene>
<organism evidence="2 3">
    <name type="scientific">Amblyomma americanum</name>
    <name type="common">Lone star tick</name>
    <dbReference type="NCBI Taxonomy" id="6943"/>
    <lineage>
        <taxon>Eukaryota</taxon>
        <taxon>Metazoa</taxon>
        <taxon>Ecdysozoa</taxon>
        <taxon>Arthropoda</taxon>
        <taxon>Chelicerata</taxon>
        <taxon>Arachnida</taxon>
        <taxon>Acari</taxon>
        <taxon>Parasitiformes</taxon>
        <taxon>Ixodida</taxon>
        <taxon>Ixodoidea</taxon>
        <taxon>Ixodidae</taxon>
        <taxon>Amblyomminae</taxon>
        <taxon>Amblyomma</taxon>
    </lineage>
</organism>
<dbReference type="InterPro" id="IPR042089">
    <property type="entry name" value="Peptidase_M13_dom_2"/>
</dbReference>
<evidence type="ECO:0000313" key="2">
    <source>
        <dbReference type="EMBL" id="KAK8766694.1"/>
    </source>
</evidence>
<keyword evidence="3" id="KW-1185">Reference proteome</keyword>
<dbReference type="GO" id="GO:0005886">
    <property type="term" value="C:plasma membrane"/>
    <property type="evidence" value="ECO:0007669"/>
    <property type="project" value="TreeGrafter"/>
</dbReference>
<evidence type="ECO:0000313" key="3">
    <source>
        <dbReference type="Proteomes" id="UP001321473"/>
    </source>
</evidence>
<dbReference type="GO" id="GO:0016485">
    <property type="term" value="P:protein processing"/>
    <property type="evidence" value="ECO:0007669"/>
    <property type="project" value="TreeGrafter"/>
</dbReference>
<reference evidence="2 3" key="1">
    <citation type="journal article" date="2023" name="Arcadia Sci">
        <title>De novo assembly of a long-read Amblyomma americanum tick genome.</title>
        <authorList>
            <person name="Chou S."/>
            <person name="Poskanzer K.E."/>
            <person name="Rollins M."/>
            <person name="Thuy-Boun P.S."/>
        </authorList>
    </citation>
    <scope>NUCLEOTIDE SEQUENCE [LARGE SCALE GENOMIC DNA]</scope>
    <source>
        <strain evidence="2">F_SG_1</strain>
        <tissue evidence="2">Salivary glands</tissue>
    </source>
</reference>
<feature type="compositionally biased region" description="Basic and acidic residues" evidence="1">
    <location>
        <begin position="105"/>
        <end position="116"/>
    </location>
</feature>
<proteinExistence type="predicted"/>
<dbReference type="PROSITE" id="PS51885">
    <property type="entry name" value="NEPRILYSIN"/>
    <property type="match status" value="1"/>
</dbReference>
<protein>
    <submittedName>
        <fullName evidence="2">Uncharacterized protein</fullName>
    </submittedName>
</protein>
<feature type="region of interest" description="Disordered" evidence="1">
    <location>
        <begin position="284"/>
        <end position="339"/>
    </location>
</feature>
<evidence type="ECO:0000256" key="1">
    <source>
        <dbReference type="SAM" id="MobiDB-lite"/>
    </source>
</evidence>
<dbReference type="AlphaFoldDB" id="A0AAQ4DW54"/>